<dbReference type="RefSeq" id="WP_203758449.1">
    <property type="nucleotide sequence ID" value="NZ_BONK01000019.1"/>
</dbReference>
<dbReference type="Pfam" id="PF10604">
    <property type="entry name" value="Polyketide_cyc2"/>
    <property type="match status" value="1"/>
</dbReference>
<organism evidence="1 2">
    <name type="scientific">Cellulomonas chitinilytica</name>
    <dbReference type="NCBI Taxonomy" id="398759"/>
    <lineage>
        <taxon>Bacteria</taxon>
        <taxon>Bacillati</taxon>
        <taxon>Actinomycetota</taxon>
        <taxon>Actinomycetes</taxon>
        <taxon>Micrococcales</taxon>
        <taxon>Cellulomonadaceae</taxon>
        <taxon>Cellulomonas</taxon>
    </lineage>
</organism>
<reference evidence="1" key="1">
    <citation type="submission" date="2021-01" db="EMBL/GenBank/DDBJ databases">
        <title>Whole genome shotgun sequence of Cellulomonas chitinilytica NBRC 110799.</title>
        <authorList>
            <person name="Komaki H."/>
            <person name="Tamura T."/>
        </authorList>
    </citation>
    <scope>NUCLEOTIDE SEQUENCE</scope>
    <source>
        <strain evidence="1">NBRC 110799</strain>
    </source>
</reference>
<evidence type="ECO:0000313" key="2">
    <source>
        <dbReference type="Proteomes" id="UP000632740"/>
    </source>
</evidence>
<gene>
    <name evidence="1" type="ORF">Cch01nite_41730</name>
</gene>
<dbReference type="InterPro" id="IPR023393">
    <property type="entry name" value="START-like_dom_sf"/>
</dbReference>
<sequence length="141" mass="14860">MWTTEHTTETALTPATVWAALVDLHRGTLTYPGADVFELHGPFAVGTTLSVTPDGGPGTFESTIVDVVEERTYADETTFGDVTLLFRHTLAPLDDGGTRVTHRLEITGHGADTTGPELGPQISGDFPESMAALLSAAGQHA</sequence>
<name>A0A919P8Y7_9CELL</name>
<evidence type="ECO:0008006" key="3">
    <source>
        <dbReference type="Google" id="ProtNLM"/>
    </source>
</evidence>
<accession>A0A919P8Y7</accession>
<dbReference type="InterPro" id="IPR019587">
    <property type="entry name" value="Polyketide_cyclase/dehydratase"/>
</dbReference>
<protein>
    <recommendedName>
        <fullName evidence="3">Polyketide cyclase</fullName>
    </recommendedName>
</protein>
<dbReference type="EMBL" id="BONK01000019">
    <property type="protein sequence ID" value="GIG23449.1"/>
    <property type="molecule type" value="Genomic_DNA"/>
</dbReference>
<dbReference type="AlphaFoldDB" id="A0A919P8Y7"/>
<dbReference type="Proteomes" id="UP000632740">
    <property type="component" value="Unassembled WGS sequence"/>
</dbReference>
<proteinExistence type="predicted"/>
<dbReference type="SUPFAM" id="SSF55961">
    <property type="entry name" value="Bet v1-like"/>
    <property type="match status" value="1"/>
</dbReference>
<keyword evidence="2" id="KW-1185">Reference proteome</keyword>
<dbReference type="Gene3D" id="3.30.530.20">
    <property type="match status" value="1"/>
</dbReference>
<comment type="caution">
    <text evidence="1">The sequence shown here is derived from an EMBL/GenBank/DDBJ whole genome shotgun (WGS) entry which is preliminary data.</text>
</comment>
<evidence type="ECO:0000313" key="1">
    <source>
        <dbReference type="EMBL" id="GIG23449.1"/>
    </source>
</evidence>